<keyword evidence="1" id="KW-0175">Coiled coil</keyword>
<protein>
    <submittedName>
        <fullName evidence="2">Uncharacterized protein</fullName>
    </submittedName>
</protein>
<organism evidence="2 3">
    <name type="scientific">Hibiscus sabdariffa</name>
    <name type="common">roselle</name>
    <dbReference type="NCBI Taxonomy" id="183260"/>
    <lineage>
        <taxon>Eukaryota</taxon>
        <taxon>Viridiplantae</taxon>
        <taxon>Streptophyta</taxon>
        <taxon>Embryophyta</taxon>
        <taxon>Tracheophyta</taxon>
        <taxon>Spermatophyta</taxon>
        <taxon>Magnoliopsida</taxon>
        <taxon>eudicotyledons</taxon>
        <taxon>Gunneridae</taxon>
        <taxon>Pentapetalae</taxon>
        <taxon>rosids</taxon>
        <taxon>malvids</taxon>
        <taxon>Malvales</taxon>
        <taxon>Malvaceae</taxon>
        <taxon>Malvoideae</taxon>
        <taxon>Hibiscus</taxon>
    </lineage>
</organism>
<name>A0ABR2BFY2_9ROSI</name>
<gene>
    <name evidence="2" type="ORF">V6N12_074142</name>
</gene>
<reference evidence="2 3" key="1">
    <citation type="journal article" date="2024" name="G3 (Bethesda)">
        <title>Genome assembly of Hibiscus sabdariffa L. provides insights into metabolisms of medicinal natural products.</title>
        <authorList>
            <person name="Kim T."/>
        </authorList>
    </citation>
    <scope>NUCLEOTIDE SEQUENCE [LARGE SCALE GENOMIC DNA]</scope>
    <source>
        <strain evidence="2">TK-2024</strain>
        <tissue evidence="2">Old leaves</tissue>
    </source>
</reference>
<comment type="caution">
    <text evidence="2">The sequence shown here is derived from an EMBL/GenBank/DDBJ whole genome shotgun (WGS) entry which is preliminary data.</text>
</comment>
<dbReference type="InterPro" id="IPR027145">
    <property type="entry name" value="PWP2"/>
</dbReference>
<keyword evidence="3" id="KW-1185">Reference proteome</keyword>
<accession>A0ABR2BFY2</accession>
<evidence type="ECO:0000256" key="1">
    <source>
        <dbReference type="SAM" id="Coils"/>
    </source>
</evidence>
<dbReference type="PRINTS" id="PR01544">
    <property type="entry name" value="ARATH130DUF"/>
</dbReference>
<sequence>MTNRPEEIWDIIYLDPCLIAEGLSSERHHLKLHQQDGVFQQQLQRVYLFFSIDDSFIFDPTDLDIDVTPEAIDAALDEDQPSRALILSLRLNEDTLIKRCIFSVSPIDVPAVASSIPYRYLQRLKEALTDLLDLCFDGVRSSANFMEMNIRFGIHESPTESASSQETWPTAEIVAAKKMEIGKTEDDCPEQSAIRRVSGADKITLRDIARERVDVISEKMHRLPDEYLDELKNQLKSFLEGNGGSLNREEFLILQMFVQNRSDLTAKTLEREDPTSTEWDRFAHGEYIRLSMEEDVDDASNGSADVWDASLEALHGDTAAQIRSANSSAKNTKSETQINHLDDLKVEIIEKIEGLLTGRRSRADFKQKIDALVSEMERTAPNLKALDQYKNLQEKERDVTEEFELARKEEKQVDDAYNSVKQRRY</sequence>
<dbReference type="PANTHER" id="PTHR19858">
    <property type="entry name" value="WD40 REPEAT PROTEIN"/>
    <property type="match status" value="1"/>
</dbReference>
<dbReference type="PANTHER" id="PTHR19858:SF0">
    <property type="entry name" value="PERIODIC TRYPTOPHAN PROTEIN 2 HOMOLOG"/>
    <property type="match status" value="1"/>
</dbReference>
<dbReference type="EMBL" id="JBBPBM010000120">
    <property type="protein sequence ID" value="KAK8506088.1"/>
    <property type="molecule type" value="Genomic_DNA"/>
</dbReference>
<proteinExistence type="predicted"/>
<feature type="coiled-coil region" evidence="1">
    <location>
        <begin position="382"/>
        <end position="412"/>
    </location>
</feature>
<dbReference type="InterPro" id="IPR004082">
    <property type="entry name" value="OBERON"/>
</dbReference>
<evidence type="ECO:0000313" key="3">
    <source>
        <dbReference type="Proteomes" id="UP001472677"/>
    </source>
</evidence>
<dbReference type="Proteomes" id="UP001472677">
    <property type="component" value="Unassembled WGS sequence"/>
</dbReference>
<evidence type="ECO:0000313" key="2">
    <source>
        <dbReference type="EMBL" id="KAK8506088.1"/>
    </source>
</evidence>